<evidence type="ECO:0000313" key="3">
    <source>
        <dbReference type="WBParaSite" id="HPBE_0002322801-mRNA-1"/>
    </source>
</evidence>
<keyword evidence="2" id="KW-1185">Reference proteome</keyword>
<evidence type="ECO:0000313" key="1">
    <source>
        <dbReference type="EMBL" id="VDP37401.1"/>
    </source>
</evidence>
<reference evidence="3" key="2">
    <citation type="submission" date="2019-09" db="UniProtKB">
        <authorList>
            <consortium name="WormBaseParasite"/>
        </authorList>
    </citation>
    <scope>IDENTIFICATION</scope>
</reference>
<name>A0A183GKK8_HELPZ</name>
<sequence length="116" mass="13445">MDVWCASHVHRLLTRMASEPLHRRRPTLFFHCEDRLIVELLELLQMVMTGTIEDVASLCDCCRYERARFLDVLEENIEHGKNFGHSNLSFPGFADGSRVSSFDYIPILYCSLFFAS</sequence>
<protein>
    <submittedName>
        <fullName evidence="1 3">Uncharacterized protein</fullName>
    </submittedName>
</protein>
<proteinExistence type="predicted"/>
<dbReference type="WBParaSite" id="HPBE_0002322801-mRNA-1">
    <property type="protein sequence ID" value="HPBE_0002322801-mRNA-1"/>
    <property type="gene ID" value="HPBE_0002322801"/>
</dbReference>
<gene>
    <name evidence="1" type="ORF">HPBE_LOCUS23227</name>
</gene>
<evidence type="ECO:0000313" key="2">
    <source>
        <dbReference type="Proteomes" id="UP000050761"/>
    </source>
</evidence>
<organism evidence="2 3">
    <name type="scientific">Heligmosomoides polygyrus</name>
    <name type="common">Parasitic roundworm</name>
    <dbReference type="NCBI Taxonomy" id="6339"/>
    <lineage>
        <taxon>Eukaryota</taxon>
        <taxon>Metazoa</taxon>
        <taxon>Ecdysozoa</taxon>
        <taxon>Nematoda</taxon>
        <taxon>Chromadorea</taxon>
        <taxon>Rhabditida</taxon>
        <taxon>Rhabditina</taxon>
        <taxon>Rhabditomorpha</taxon>
        <taxon>Strongyloidea</taxon>
        <taxon>Heligmosomidae</taxon>
        <taxon>Heligmosomoides</taxon>
    </lineage>
</organism>
<dbReference type="Proteomes" id="UP000050761">
    <property type="component" value="Unassembled WGS sequence"/>
</dbReference>
<dbReference type="AlphaFoldDB" id="A0A183GKK8"/>
<accession>A0A183GKK8</accession>
<dbReference type="EMBL" id="UZAH01034824">
    <property type="protein sequence ID" value="VDP37401.1"/>
    <property type="molecule type" value="Genomic_DNA"/>
</dbReference>
<accession>A0A3P8D0A6</accession>
<reference evidence="1 2" key="1">
    <citation type="submission" date="2018-11" db="EMBL/GenBank/DDBJ databases">
        <authorList>
            <consortium name="Pathogen Informatics"/>
        </authorList>
    </citation>
    <scope>NUCLEOTIDE SEQUENCE [LARGE SCALE GENOMIC DNA]</scope>
</reference>